<reference evidence="1" key="1">
    <citation type="journal article" date="2014" name="Int. J. Syst. Evol. Microbiol.">
        <title>Complete genome sequence of Corynebacterium casei LMG S-19264T (=DSM 44701T), isolated from a smear-ripened cheese.</title>
        <authorList>
            <consortium name="US DOE Joint Genome Institute (JGI-PGF)"/>
            <person name="Walter F."/>
            <person name="Albersmeier A."/>
            <person name="Kalinowski J."/>
            <person name="Ruckert C."/>
        </authorList>
    </citation>
    <scope>NUCLEOTIDE SEQUENCE</scope>
    <source>
        <strain evidence="1">KCTC 32437</strain>
    </source>
</reference>
<accession>A0A918S820</accession>
<protein>
    <submittedName>
        <fullName evidence="1">Uncharacterized protein</fullName>
    </submittedName>
</protein>
<gene>
    <name evidence="1" type="ORF">GCM10007989_25420</name>
</gene>
<keyword evidence="2" id="KW-1185">Reference proteome</keyword>
<dbReference type="EMBL" id="BMZE01000002">
    <property type="protein sequence ID" value="GHA28287.1"/>
    <property type="molecule type" value="Genomic_DNA"/>
</dbReference>
<proteinExistence type="predicted"/>
<dbReference type="AlphaFoldDB" id="A0A918S820"/>
<organism evidence="1 2">
    <name type="scientific">Devosia pacifica</name>
    <dbReference type="NCBI Taxonomy" id="1335967"/>
    <lineage>
        <taxon>Bacteria</taxon>
        <taxon>Pseudomonadati</taxon>
        <taxon>Pseudomonadota</taxon>
        <taxon>Alphaproteobacteria</taxon>
        <taxon>Hyphomicrobiales</taxon>
        <taxon>Devosiaceae</taxon>
        <taxon>Devosia</taxon>
    </lineage>
</organism>
<evidence type="ECO:0000313" key="2">
    <source>
        <dbReference type="Proteomes" id="UP000646579"/>
    </source>
</evidence>
<reference evidence="1" key="2">
    <citation type="submission" date="2020-09" db="EMBL/GenBank/DDBJ databases">
        <authorList>
            <person name="Sun Q."/>
            <person name="Kim S."/>
        </authorList>
    </citation>
    <scope>NUCLEOTIDE SEQUENCE</scope>
    <source>
        <strain evidence="1">KCTC 32437</strain>
    </source>
</reference>
<evidence type="ECO:0000313" key="1">
    <source>
        <dbReference type="EMBL" id="GHA28287.1"/>
    </source>
</evidence>
<dbReference type="Proteomes" id="UP000646579">
    <property type="component" value="Unassembled WGS sequence"/>
</dbReference>
<sequence length="93" mass="10760">MYVYLTRCRIDQDRLRHAFEHTFELFGDELPGGVDDIETYGSDFITANEERWRRIRDESRWAVEVPDFAEVVEVIKQGISQVLDAGSLLKPAA</sequence>
<name>A0A918S820_9HYPH</name>
<comment type="caution">
    <text evidence="1">The sequence shown here is derived from an EMBL/GenBank/DDBJ whole genome shotgun (WGS) entry which is preliminary data.</text>
</comment>